<proteinExistence type="predicted"/>
<reference evidence="1" key="1">
    <citation type="journal article" date="2011" name="Proc. Natl. Acad. Sci. U.S.A.">
        <title>The genome of the fire ant Solenopsis invicta.</title>
        <authorList>
            <person name="Wurm Y."/>
            <person name="Wang J."/>
            <person name="Riba-Grognuz O."/>
            <person name="Corona M."/>
            <person name="Nygaard S."/>
            <person name="Hunt B.G."/>
            <person name="Ingram K.K."/>
            <person name="Falquet L."/>
            <person name="Nipitwattanaphon M."/>
            <person name="Gotzek D."/>
            <person name="Dijkstra M.B."/>
            <person name="Oettler J."/>
            <person name="Comtesse F."/>
            <person name="Shih C.J."/>
            <person name="Wu W.J."/>
            <person name="Yang C.C."/>
            <person name="Thomas J."/>
            <person name="Beaudoing E."/>
            <person name="Pradervand S."/>
            <person name="Flegel V."/>
            <person name="Cook E.D."/>
            <person name="Fabbretti R."/>
            <person name="Stockinger H."/>
            <person name="Long L."/>
            <person name="Farmerie W.G."/>
            <person name="Oakey J."/>
            <person name="Boomsma J.J."/>
            <person name="Pamilo P."/>
            <person name="Yi S.V."/>
            <person name="Heinze J."/>
            <person name="Goodisman M.A."/>
            <person name="Farinelli L."/>
            <person name="Harshman K."/>
            <person name="Hulo N."/>
            <person name="Cerutti L."/>
            <person name="Xenarios I."/>
            <person name="Shoemaker D."/>
            <person name="Keller L."/>
        </authorList>
    </citation>
    <scope>NUCLEOTIDE SEQUENCE [LARGE SCALE GENOMIC DNA]</scope>
</reference>
<dbReference type="HOGENOM" id="CLU_1811075_0_0_1"/>
<name>E9IUS1_SOLIN</name>
<accession>E9IUS1</accession>
<organism>
    <name type="scientific">Solenopsis invicta</name>
    <name type="common">Red imported fire ant</name>
    <name type="synonym">Solenopsis wagneri</name>
    <dbReference type="NCBI Taxonomy" id="13686"/>
    <lineage>
        <taxon>Eukaryota</taxon>
        <taxon>Metazoa</taxon>
        <taxon>Ecdysozoa</taxon>
        <taxon>Arthropoda</taxon>
        <taxon>Hexapoda</taxon>
        <taxon>Insecta</taxon>
        <taxon>Pterygota</taxon>
        <taxon>Neoptera</taxon>
        <taxon>Endopterygota</taxon>
        <taxon>Hymenoptera</taxon>
        <taxon>Apocrita</taxon>
        <taxon>Aculeata</taxon>
        <taxon>Formicoidea</taxon>
        <taxon>Formicidae</taxon>
        <taxon>Myrmicinae</taxon>
        <taxon>Solenopsis</taxon>
    </lineage>
</organism>
<gene>
    <name evidence="1" type="ORF">SINV_09494</name>
</gene>
<feature type="non-terminal residue" evidence="1">
    <location>
        <position position="143"/>
    </location>
</feature>
<protein>
    <submittedName>
        <fullName evidence="1">Uncharacterized protein</fullName>
    </submittedName>
</protein>
<sequence length="143" mass="16774">LIAINTELRLYIILSKDSLRSCKKTNEKYICEQNFPIRCVNINSICETDIYVESKLQYKNCNIKYAESNNHGQVKNTIDNTGKISLQNNCELITHEITQNKNHFYLNTIPQYEKKKIKTNMSQQIEIEKIIQDSSKLRNLKTE</sequence>
<dbReference type="EMBL" id="GL766016">
    <property type="protein sequence ID" value="EFZ15681.1"/>
    <property type="molecule type" value="Genomic_DNA"/>
</dbReference>
<feature type="non-terminal residue" evidence="1">
    <location>
        <position position="1"/>
    </location>
</feature>
<evidence type="ECO:0000313" key="1">
    <source>
        <dbReference type="EMBL" id="EFZ15681.1"/>
    </source>
</evidence>
<dbReference type="AlphaFoldDB" id="E9IUS1"/>